<sequence length="385" mass="41230">MERGCVVLLLVLLICSSVLALTSGVGLDFELTHVDAKGGRYTTTERARRAVDRSRRRLAASMSSTGHGDVRAPVQRAQGEYFTEYLIGDPPQRAEAIVDTGSNLVWTQCTDCLAAVADPCFEQHLPLYNYSASRSTKPVPCTDALCQANPYGHFCDRDGSCFGSGTIAGHLVTEVFAFQSGAADLAFGCVNASSIDPGSLVGTSGLIGLGRGRLSLVSQTGAGKFSYCLTPYDSDGKAASHLFVGASANLAGESPVVSIKFVKYPTDPPYNGVYFLPLVGLTVGETKLPIPSSLSISGRMAPCLARGDVKKKAPRLVLHFSGRADMALPPVNYWMRVDNFTACMAIDRSNNRMSTIGNFQQQNMHLLYDLDQGQLSFQLATCSKL</sequence>
<feature type="chain" id="PRO_5002260881" description="Peptidase A1 domain-containing protein" evidence="6">
    <location>
        <begin position="21"/>
        <end position="385"/>
    </location>
</feature>
<reference evidence="8" key="2">
    <citation type="submission" date="2015-03" db="UniProtKB">
        <authorList>
            <consortium name="EnsemblPlants"/>
        </authorList>
    </citation>
    <scope>IDENTIFICATION</scope>
</reference>
<keyword evidence="9" id="KW-1185">Reference proteome</keyword>
<dbReference type="InterPro" id="IPR032861">
    <property type="entry name" value="TAXi_N"/>
</dbReference>
<evidence type="ECO:0000313" key="8">
    <source>
        <dbReference type="EnsemblPlants" id="OBART01G14060.1"/>
    </source>
</evidence>
<dbReference type="Proteomes" id="UP000026960">
    <property type="component" value="Chromosome 1"/>
</dbReference>
<evidence type="ECO:0000256" key="1">
    <source>
        <dbReference type="ARBA" id="ARBA00007447"/>
    </source>
</evidence>
<accession>A0A0D3ENC0</accession>
<dbReference type="InterPro" id="IPR032799">
    <property type="entry name" value="TAXi_C"/>
</dbReference>
<dbReference type="STRING" id="65489.A0A0D3ENC0"/>
<dbReference type="PaxDb" id="65489-OBART01G14060.1"/>
<dbReference type="InterPro" id="IPR033121">
    <property type="entry name" value="PEPTIDASE_A1"/>
</dbReference>
<keyword evidence="6" id="KW-0732">Signal</keyword>
<dbReference type="GO" id="GO:0006508">
    <property type="term" value="P:proteolysis"/>
    <property type="evidence" value="ECO:0007669"/>
    <property type="project" value="UniProtKB-KW"/>
</dbReference>
<dbReference type="Gene3D" id="2.40.70.10">
    <property type="entry name" value="Acid Proteases"/>
    <property type="match status" value="2"/>
</dbReference>
<evidence type="ECO:0000256" key="3">
    <source>
        <dbReference type="ARBA" id="ARBA00022750"/>
    </source>
</evidence>
<dbReference type="Gramene" id="OBART01G14060.1">
    <property type="protein sequence ID" value="OBART01G14060.1"/>
    <property type="gene ID" value="OBART01G14060"/>
</dbReference>
<dbReference type="InterPro" id="IPR021109">
    <property type="entry name" value="Peptidase_aspartic_dom_sf"/>
</dbReference>
<dbReference type="InterPro" id="IPR051708">
    <property type="entry name" value="Plant_Aspart_Prot_A1"/>
</dbReference>
<feature type="signal peptide" evidence="6">
    <location>
        <begin position="1"/>
        <end position="20"/>
    </location>
</feature>
<evidence type="ECO:0000256" key="4">
    <source>
        <dbReference type="ARBA" id="ARBA00022801"/>
    </source>
</evidence>
<keyword evidence="5" id="KW-0325">Glycoprotein</keyword>
<evidence type="ECO:0000259" key="7">
    <source>
        <dbReference type="PROSITE" id="PS51767"/>
    </source>
</evidence>
<dbReference type="Pfam" id="PF14541">
    <property type="entry name" value="TAXi_C"/>
    <property type="match status" value="1"/>
</dbReference>
<evidence type="ECO:0000313" key="9">
    <source>
        <dbReference type="Proteomes" id="UP000026960"/>
    </source>
</evidence>
<feature type="domain" description="Peptidase A1" evidence="7">
    <location>
        <begin position="81"/>
        <end position="385"/>
    </location>
</feature>
<dbReference type="PANTHER" id="PTHR47967">
    <property type="entry name" value="OS07G0603500 PROTEIN-RELATED"/>
    <property type="match status" value="1"/>
</dbReference>
<keyword evidence="4" id="KW-0378">Hydrolase</keyword>
<dbReference type="SUPFAM" id="SSF50630">
    <property type="entry name" value="Acid proteases"/>
    <property type="match status" value="1"/>
</dbReference>
<comment type="similarity">
    <text evidence="1">Belongs to the peptidase A1 family.</text>
</comment>
<evidence type="ECO:0000256" key="6">
    <source>
        <dbReference type="SAM" id="SignalP"/>
    </source>
</evidence>
<proteinExistence type="inferred from homology"/>
<reference evidence="8" key="1">
    <citation type="journal article" date="2009" name="Rice">
        <title>De Novo Next Generation Sequencing of Plant Genomes.</title>
        <authorList>
            <person name="Rounsley S."/>
            <person name="Marri P.R."/>
            <person name="Yu Y."/>
            <person name="He R."/>
            <person name="Sisneros N."/>
            <person name="Goicoechea J.L."/>
            <person name="Lee S.J."/>
            <person name="Angelova A."/>
            <person name="Kudrna D."/>
            <person name="Luo M."/>
            <person name="Affourtit J."/>
            <person name="Desany B."/>
            <person name="Knight J."/>
            <person name="Niazi F."/>
            <person name="Egholm M."/>
            <person name="Wing R.A."/>
        </authorList>
    </citation>
    <scope>NUCLEOTIDE SEQUENCE [LARGE SCALE GENOMIC DNA]</scope>
    <source>
        <strain evidence="8">cv. IRGC 105608</strain>
    </source>
</reference>
<protein>
    <recommendedName>
        <fullName evidence="7">Peptidase A1 domain-containing protein</fullName>
    </recommendedName>
</protein>
<dbReference type="CDD" id="cd05476">
    <property type="entry name" value="pepsin_A_like_plant"/>
    <property type="match status" value="1"/>
</dbReference>
<dbReference type="EnsemblPlants" id="OBART01G14060.1">
    <property type="protein sequence ID" value="OBART01G14060.1"/>
    <property type="gene ID" value="OBART01G14060"/>
</dbReference>
<dbReference type="AlphaFoldDB" id="A0A0D3ENC0"/>
<dbReference type="PANTHER" id="PTHR47967:SF17">
    <property type="entry name" value="EUKARYOTIC ASPARTYL PROTEASE FAMILY PROTEIN, EXPRESSED"/>
    <property type="match status" value="1"/>
</dbReference>
<name>A0A0D3ENC0_9ORYZ</name>
<keyword evidence="2" id="KW-0645">Protease</keyword>
<keyword evidence="3" id="KW-0064">Aspartyl protease</keyword>
<evidence type="ECO:0000256" key="5">
    <source>
        <dbReference type="ARBA" id="ARBA00023180"/>
    </source>
</evidence>
<dbReference type="GO" id="GO:0004190">
    <property type="term" value="F:aspartic-type endopeptidase activity"/>
    <property type="evidence" value="ECO:0007669"/>
    <property type="project" value="UniProtKB-KW"/>
</dbReference>
<dbReference type="InterPro" id="IPR034161">
    <property type="entry name" value="Pepsin-like_plant"/>
</dbReference>
<dbReference type="PROSITE" id="PS51767">
    <property type="entry name" value="PEPTIDASE_A1"/>
    <property type="match status" value="1"/>
</dbReference>
<dbReference type="eggNOG" id="KOG1339">
    <property type="taxonomic scope" value="Eukaryota"/>
</dbReference>
<dbReference type="Pfam" id="PF14543">
    <property type="entry name" value="TAXi_N"/>
    <property type="match status" value="1"/>
</dbReference>
<dbReference type="GO" id="GO:0005576">
    <property type="term" value="C:extracellular region"/>
    <property type="evidence" value="ECO:0007669"/>
    <property type="project" value="TreeGrafter"/>
</dbReference>
<organism evidence="8">
    <name type="scientific">Oryza barthii</name>
    <dbReference type="NCBI Taxonomy" id="65489"/>
    <lineage>
        <taxon>Eukaryota</taxon>
        <taxon>Viridiplantae</taxon>
        <taxon>Streptophyta</taxon>
        <taxon>Embryophyta</taxon>
        <taxon>Tracheophyta</taxon>
        <taxon>Spermatophyta</taxon>
        <taxon>Magnoliopsida</taxon>
        <taxon>Liliopsida</taxon>
        <taxon>Poales</taxon>
        <taxon>Poaceae</taxon>
        <taxon>BOP clade</taxon>
        <taxon>Oryzoideae</taxon>
        <taxon>Oryzeae</taxon>
        <taxon>Oryzinae</taxon>
        <taxon>Oryza</taxon>
    </lineage>
</organism>
<evidence type="ECO:0000256" key="2">
    <source>
        <dbReference type="ARBA" id="ARBA00022670"/>
    </source>
</evidence>
<dbReference type="HOGENOM" id="CLU_005738_1_1_1"/>